<dbReference type="InterPro" id="IPR013216">
    <property type="entry name" value="Methyltransf_11"/>
</dbReference>
<dbReference type="GO" id="GO:0008757">
    <property type="term" value="F:S-adenosylmethionine-dependent methyltransferase activity"/>
    <property type="evidence" value="ECO:0007669"/>
    <property type="project" value="InterPro"/>
</dbReference>
<evidence type="ECO:0000313" key="2">
    <source>
        <dbReference type="EMBL" id="AEV70521.1"/>
    </source>
</evidence>
<protein>
    <submittedName>
        <fullName evidence="2">Pseudaminic acid biosynthesis-associated methylase</fullName>
    </submittedName>
</protein>
<dbReference type="Pfam" id="PF08241">
    <property type="entry name" value="Methyltransf_11"/>
    <property type="match status" value="1"/>
</dbReference>
<gene>
    <name evidence="2" type="ordered locus">Clocl_4087</name>
</gene>
<dbReference type="EMBL" id="CP003065">
    <property type="protein sequence ID" value="AEV70521.1"/>
    <property type="molecule type" value="Genomic_DNA"/>
</dbReference>
<dbReference type="KEGG" id="ccl:Clocl_4087"/>
<keyword evidence="2" id="KW-0489">Methyltransferase</keyword>
<sequence>MVSNFQESTWLGQFGKDYTDRCTFDPDQLNNLYIREFGISRFDMNSRFLSGLGLEDKRILEVGCNVGNQLRLLQKMGYKNLYGIELQEYAIQKAKSLTSGINIIKATADDIPFKDNYFDMVFTSGVLIHIAPDNIDMVLDEIYRCSKEFIWGFEYYADEYTEVNYRGNSDLLWKTNFVKLYMDRFPDLELIKEEKYKYLYNDNVDSMFLLRKKK</sequence>
<feature type="domain" description="Methyltransferase type 11" evidence="1">
    <location>
        <begin position="60"/>
        <end position="147"/>
    </location>
</feature>
<dbReference type="AlphaFoldDB" id="G8LTL1"/>
<reference evidence="2 3" key="2">
    <citation type="journal article" date="2012" name="Stand. Genomic Sci.">
        <title>Complete Genome Sequence of Clostridium clariflavum DSM 19732.</title>
        <authorList>
            <person name="Izquierdo J.A."/>
            <person name="Goodwin L."/>
            <person name="Davenport K.W."/>
            <person name="Teshima H."/>
            <person name="Bruce D."/>
            <person name="Detter C."/>
            <person name="Tapia R."/>
            <person name="Han S."/>
            <person name="Land M."/>
            <person name="Hauser L."/>
            <person name="Jeffries C.D."/>
            <person name="Han J."/>
            <person name="Pitluck S."/>
            <person name="Nolan M."/>
            <person name="Chen A."/>
            <person name="Huntemann M."/>
            <person name="Mavromatis K."/>
            <person name="Mikhailova N."/>
            <person name="Liolios K."/>
            <person name="Woyke T."/>
            <person name="Lynd L.R."/>
        </authorList>
    </citation>
    <scope>NUCLEOTIDE SEQUENCE [LARGE SCALE GENOMIC DNA]</scope>
    <source>
        <strain evidence="3">DSM 19732 / NBRC 101661 / EBR45</strain>
    </source>
</reference>
<proteinExistence type="predicted"/>
<evidence type="ECO:0000259" key="1">
    <source>
        <dbReference type="Pfam" id="PF08241"/>
    </source>
</evidence>
<evidence type="ECO:0000313" key="3">
    <source>
        <dbReference type="Proteomes" id="UP000005435"/>
    </source>
</evidence>
<reference evidence="3" key="1">
    <citation type="submission" date="2011-12" db="EMBL/GenBank/DDBJ databases">
        <title>Complete sequence of Clostridium clariflavum DSM 19732.</title>
        <authorList>
            <consortium name="US DOE Joint Genome Institute"/>
            <person name="Lucas S."/>
            <person name="Han J."/>
            <person name="Lapidus A."/>
            <person name="Cheng J.-F."/>
            <person name="Goodwin L."/>
            <person name="Pitluck S."/>
            <person name="Peters L."/>
            <person name="Teshima H."/>
            <person name="Detter J.C."/>
            <person name="Han C."/>
            <person name="Tapia R."/>
            <person name="Land M."/>
            <person name="Hauser L."/>
            <person name="Kyrpides N."/>
            <person name="Ivanova N."/>
            <person name="Pagani I."/>
            <person name="Kitzmiller T."/>
            <person name="Lynd L."/>
            <person name="Izquierdo J."/>
            <person name="Woyke T."/>
        </authorList>
    </citation>
    <scope>NUCLEOTIDE SEQUENCE [LARGE SCALE GENOMIC DNA]</scope>
    <source>
        <strain evidence="3">DSM 19732 / NBRC 101661 / EBR45</strain>
    </source>
</reference>
<dbReference type="RefSeq" id="WP_014257019.1">
    <property type="nucleotide sequence ID" value="NC_016627.1"/>
</dbReference>
<keyword evidence="2" id="KW-0808">Transferase</keyword>
<name>G8LTL1_ACECE</name>
<dbReference type="NCBIfam" id="TIGR03587">
    <property type="entry name" value="Pse_Me-ase"/>
    <property type="match status" value="1"/>
</dbReference>
<dbReference type="eggNOG" id="COG2226">
    <property type="taxonomic scope" value="Bacteria"/>
</dbReference>
<dbReference type="InterPro" id="IPR029063">
    <property type="entry name" value="SAM-dependent_MTases_sf"/>
</dbReference>
<accession>G8LTL1</accession>
<dbReference type="HOGENOM" id="CLU_113234_0_0_9"/>
<dbReference type="Proteomes" id="UP000005435">
    <property type="component" value="Chromosome"/>
</dbReference>
<dbReference type="STRING" id="720554.Clocl_4087"/>
<organism evidence="2 3">
    <name type="scientific">Acetivibrio clariflavus (strain DSM 19732 / NBRC 101661 / EBR45)</name>
    <name type="common">Clostridium clariflavum</name>
    <dbReference type="NCBI Taxonomy" id="720554"/>
    <lineage>
        <taxon>Bacteria</taxon>
        <taxon>Bacillati</taxon>
        <taxon>Bacillota</taxon>
        <taxon>Clostridia</taxon>
        <taxon>Eubacteriales</taxon>
        <taxon>Oscillospiraceae</taxon>
        <taxon>Acetivibrio</taxon>
    </lineage>
</organism>
<keyword evidence="3" id="KW-1185">Reference proteome</keyword>
<dbReference type="OrthoDB" id="9808140at2"/>
<dbReference type="CDD" id="cd02440">
    <property type="entry name" value="AdoMet_MTases"/>
    <property type="match status" value="1"/>
</dbReference>
<dbReference type="GO" id="GO:0032259">
    <property type="term" value="P:methylation"/>
    <property type="evidence" value="ECO:0007669"/>
    <property type="project" value="UniProtKB-KW"/>
</dbReference>
<dbReference type="SUPFAM" id="SSF53335">
    <property type="entry name" value="S-adenosyl-L-methionine-dependent methyltransferases"/>
    <property type="match status" value="1"/>
</dbReference>
<dbReference type="InterPro" id="IPR020027">
    <property type="entry name" value="Pseudamin_synth-assoc_MeTrfase"/>
</dbReference>
<dbReference type="Gene3D" id="3.40.50.150">
    <property type="entry name" value="Vaccinia Virus protein VP39"/>
    <property type="match status" value="1"/>
</dbReference>